<evidence type="ECO:0000313" key="3">
    <source>
        <dbReference type="Proteomes" id="UP000604391"/>
    </source>
</evidence>
<sequence>MKFGIEQKTALIHVGLGAIVGFTSNLMGGGLTTILVAIIFLAVSAQLTSRLIPTLYPEVEYNKKWWLANALYPLVSFWLFTWVLLFNI</sequence>
<feature type="transmembrane region" description="Helical" evidence="1">
    <location>
        <begin position="65"/>
        <end position="86"/>
    </location>
</feature>
<accession>A0A832V3Q1</accession>
<reference evidence="2 3" key="1">
    <citation type="journal article" name="Nat. Commun.">
        <title>Undinarchaeota illuminate DPANN phylogeny and the impact of gene transfer on archaeal evolution.</title>
        <authorList>
            <person name="Dombrowski N."/>
            <person name="Williams T.A."/>
            <person name="Sun J."/>
            <person name="Woodcroft B.J."/>
            <person name="Lee J.H."/>
            <person name="Minh B.Q."/>
            <person name="Rinke C."/>
            <person name="Spang A."/>
        </authorList>
    </citation>
    <scope>NUCLEOTIDE SEQUENCE [LARGE SCALE GENOMIC DNA]</scope>
    <source>
        <strain evidence="2">MAG_bin17</strain>
    </source>
</reference>
<dbReference type="EMBL" id="DVAD01000007">
    <property type="protein sequence ID" value="HIJ99384.1"/>
    <property type="molecule type" value="Genomic_DNA"/>
</dbReference>
<protein>
    <submittedName>
        <fullName evidence="2">DUF5379 family protein</fullName>
    </submittedName>
</protein>
<keyword evidence="1" id="KW-0472">Membrane</keyword>
<evidence type="ECO:0000256" key="1">
    <source>
        <dbReference type="SAM" id="Phobius"/>
    </source>
</evidence>
<dbReference type="AlphaFoldDB" id="A0A832V3Q1"/>
<name>A0A832V3Q1_9ARCH</name>
<dbReference type="Proteomes" id="UP000604391">
    <property type="component" value="Unassembled WGS sequence"/>
</dbReference>
<keyword evidence="1" id="KW-1133">Transmembrane helix</keyword>
<gene>
    <name evidence="2" type="ORF">H1011_00990</name>
</gene>
<keyword evidence="3" id="KW-1185">Reference proteome</keyword>
<evidence type="ECO:0000313" key="2">
    <source>
        <dbReference type="EMBL" id="HIJ99384.1"/>
    </source>
</evidence>
<feature type="transmembrane region" description="Helical" evidence="1">
    <location>
        <begin position="12"/>
        <end position="45"/>
    </location>
</feature>
<proteinExistence type="predicted"/>
<keyword evidence="1" id="KW-0812">Transmembrane</keyword>
<comment type="caution">
    <text evidence="2">The sequence shown here is derived from an EMBL/GenBank/DDBJ whole genome shotgun (WGS) entry which is preliminary data.</text>
</comment>
<organism evidence="2 3">
    <name type="scientific">Candidatus Undinarchaeum marinum</name>
    <dbReference type="NCBI Taxonomy" id="2756141"/>
    <lineage>
        <taxon>Archaea</taxon>
        <taxon>Candidatus Undinarchaeota</taxon>
        <taxon>Candidatus Undinarchaeia</taxon>
        <taxon>Candidatus Undinarchaeales</taxon>
        <taxon>Candidatus Undinarchaeaceae</taxon>
        <taxon>Candidatus Undinarchaeum</taxon>
    </lineage>
</organism>